<dbReference type="Proteomes" id="UP000198727">
    <property type="component" value="Unassembled WGS sequence"/>
</dbReference>
<dbReference type="InterPro" id="IPR029063">
    <property type="entry name" value="SAM-dependent_MTases_sf"/>
</dbReference>
<keyword evidence="1" id="KW-0489">Methyltransferase</keyword>
<dbReference type="CDD" id="cd02440">
    <property type="entry name" value="AdoMet_MTases"/>
    <property type="match status" value="1"/>
</dbReference>
<protein>
    <submittedName>
        <fullName evidence="1">Release factor glutamine methyltransferase</fullName>
    </submittedName>
</protein>
<dbReference type="PANTHER" id="PTHR18895:SF74">
    <property type="entry name" value="MTRF1L RELEASE FACTOR GLUTAMINE METHYLTRANSFERASE"/>
    <property type="match status" value="1"/>
</dbReference>
<dbReference type="Gene3D" id="3.40.50.150">
    <property type="entry name" value="Vaccinia Virus protein VP39"/>
    <property type="match status" value="1"/>
</dbReference>
<dbReference type="EMBL" id="FOWW01000004">
    <property type="protein sequence ID" value="SFQ03424.1"/>
    <property type="molecule type" value="Genomic_DNA"/>
</dbReference>
<dbReference type="AlphaFoldDB" id="A0A1I5V7B8"/>
<gene>
    <name evidence="1" type="ORF">SAMN05421810_104260</name>
</gene>
<dbReference type="Pfam" id="PF06325">
    <property type="entry name" value="PrmA"/>
    <property type="match status" value="1"/>
</dbReference>
<dbReference type="PANTHER" id="PTHR18895">
    <property type="entry name" value="HEMK METHYLTRANSFERASE"/>
    <property type="match status" value="1"/>
</dbReference>
<organism evidence="1 2">
    <name type="scientific">Amycolatopsis arida</name>
    <dbReference type="NCBI Taxonomy" id="587909"/>
    <lineage>
        <taxon>Bacteria</taxon>
        <taxon>Bacillati</taxon>
        <taxon>Actinomycetota</taxon>
        <taxon>Actinomycetes</taxon>
        <taxon>Pseudonocardiales</taxon>
        <taxon>Pseudonocardiaceae</taxon>
        <taxon>Amycolatopsis</taxon>
    </lineage>
</organism>
<proteinExistence type="predicted"/>
<accession>A0A1I5V7B8</accession>
<keyword evidence="1" id="KW-0808">Transferase</keyword>
<reference evidence="2" key="1">
    <citation type="submission" date="2016-10" db="EMBL/GenBank/DDBJ databases">
        <authorList>
            <person name="Varghese N."/>
            <person name="Submissions S."/>
        </authorList>
    </citation>
    <scope>NUCLEOTIDE SEQUENCE [LARGE SCALE GENOMIC DNA]</scope>
    <source>
        <strain evidence="2">CGMCC 4.5579</strain>
    </source>
</reference>
<dbReference type="InterPro" id="IPR050320">
    <property type="entry name" value="N5-glutamine_MTase"/>
</dbReference>
<name>A0A1I5V7B8_9PSEU</name>
<dbReference type="GO" id="GO:0032259">
    <property type="term" value="P:methylation"/>
    <property type="evidence" value="ECO:0007669"/>
    <property type="project" value="UniProtKB-KW"/>
</dbReference>
<evidence type="ECO:0000313" key="1">
    <source>
        <dbReference type="EMBL" id="SFQ03424.1"/>
    </source>
</evidence>
<dbReference type="STRING" id="587909.SAMN05421810_104260"/>
<keyword evidence="2" id="KW-1185">Reference proteome</keyword>
<evidence type="ECO:0000313" key="2">
    <source>
        <dbReference type="Proteomes" id="UP000198727"/>
    </source>
</evidence>
<dbReference type="SUPFAM" id="SSF53335">
    <property type="entry name" value="S-adenosyl-L-methionine-dependent methyltransferases"/>
    <property type="match status" value="1"/>
</dbReference>
<dbReference type="GO" id="GO:0036009">
    <property type="term" value="F:protein-glutamine N-methyltransferase activity"/>
    <property type="evidence" value="ECO:0007669"/>
    <property type="project" value="TreeGrafter"/>
</dbReference>
<sequence length="226" mass="24742">MYDYTQALRRSELSRARWRRPAEVSLLGREWTLLPNVFSPADTNSSLTHLELLDFPVGGSFLEIGSGMGIIAVHAALAGCRSVVATDLNPAAVENTARNAERFGVADRVRCVHSDLFDQLPEHATFDVVYWHSNNVWTPPSVPLDNVHALAYVDPGYAAHRRFFQQAPGHRAPGGRVLLAVSSRASRSDLDELAARAGQRLHSVKATTVPEPEGPVVYELLEVVPG</sequence>